<evidence type="ECO:0000313" key="1">
    <source>
        <dbReference type="EMBL" id="KAI9512036.1"/>
    </source>
</evidence>
<evidence type="ECO:0000313" key="2">
    <source>
        <dbReference type="Proteomes" id="UP001207468"/>
    </source>
</evidence>
<proteinExistence type="predicted"/>
<sequence>MTSLTTFLAYISCIHWFLMAFQACVVLLKTSIQRRGTELNSVSREGGELGDGGAEDDPDASVTGKGKSKVRPPNPSAHGLALALRWVEAVLRLKDKFDAIWETAFKNNREIESGLNEAFESFINQHPRASEFVSLYIDDNLKKGLKGKTDAEVEVILDKSISLFRFITEKDVFERYYKAHLAKRLLHNRSASDDAERGMLAKLKVECGFQFTVKLEGMFHDMKLSADTMQAYRDHLSRTTAPEVDIYVTVMTSTFWPMSYVPVPCTFPPLLVKASKSFEQFYLSRHSGRKLTWQPSLGSADVRVAFKARKHDLNVSSFALVILLLFENIGEGESLAYEEIKDATGIPDGDLQRNLQSLACTKFKVLRKHPSGRDVNPDDSFSFNADFSSPLQKIKISTVAARVESGEERKETQDRVDEERRYQMDACIVRIMKDRKQMTHNELVNEATRQLASRFLPDPMSIKKRIEALIEREYLERCDDRKSYNYLA</sequence>
<dbReference type="Proteomes" id="UP001207468">
    <property type="component" value="Unassembled WGS sequence"/>
</dbReference>
<comment type="caution">
    <text evidence="1">The sequence shown here is derived from an EMBL/GenBank/DDBJ whole genome shotgun (WGS) entry which is preliminary data.</text>
</comment>
<keyword evidence="2" id="KW-1185">Reference proteome</keyword>
<protein>
    <submittedName>
        <fullName evidence="1">Cullin family-domain-containing protein</fullName>
    </submittedName>
</protein>
<dbReference type="EMBL" id="JAGFNK010000013">
    <property type="protein sequence ID" value="KAI9512036.1"/>
    <property type="molecule type" value="Genomic_DNA"/>
</dbReference>
<reference evidence="1" key="1">
    <citation type="submission" date="2021-03" db="EMBL/GenBank/DDBJ databases">
        <title>Evolutionary priming and transition to the ectomycorrhizal habit in an iconic lineage of mushroom-forming fungi: is preadaptation a requirement?</title>
        <authorList>
            <consortium name="DOE Joint Genome Institute"/>
            <person name="Looney B.P."/>
            <person name="Miyauchi S."/>
            <person name="Morin E."/>
            <person name="Drula E."/>
            <person name="Courty P.E."/>
            <person name="Chicoki N."/>
            <person name="Fauchery L."/>
            <person name="Kohler A."/>
            <person name="Kuo A."/>
            <person name="LaButti K."/>
            <person name="Pangilinan J."/>
            <person name="Lipzen A."/>
            <person name="Riley R."/>
            <person name="Andreopoulos W."/>
            <person name="He G."/>
            <person name="Johnson J."/>
            <person name="Barry K.W."/>
            <person name="Grigoriev I.V."/>
            <person name="Nagy L."/>
            <person name="Hibbett D."/>
            <person name="Henrissat B."/>
            <person name="Matheny P.B."/>
            <person name="Labbe J."/>
            <person name="Martin A.F."/>
        </authorList>
    </citation>
    <scope>NUCLEOTIDE SEQUENCE</scope>
    <source>
        <strain evidence="1">BPL698</strain>
    </source>
</reference>
<accession>A0ACC0UK55</accession>
<organism evidence="1 2">
    <name type="scientific">Russula earlei</name>
    <dbReference type="NCBI Taxonomy" id="71964"/>
    <lineage>
        <taxon>Eukaryota</taxon>
        <taxon>Fungi</taxon>
        <taxon>Dikarya</taxon>
        <taxon>Basidiomycota</taxon>
        <taxon>Agaricomycotina</taxon>
        <taxon>Agaricomycetes</taxon>
        <taxon>Russulales</taxon>
        <taxon>Russulaceae</taxon>
        <taxon>Russula</taxon>
    </lineage>
</organism>
<name>A0ACC0UK55_9AGAM</name>
<gene>
    <name evidence="1" type="ORF">F5148DRAFT_122903</name>
</gene>